<accession>A0A6V7XTN7</accession>
<organism evidence="3 4">
    <name type="scientific">Meloidogyne enterolobii</name>
    <name type="common">Root-knot nematode worm</name>
    <name type="synonym">Meloidogyne mayaguensis</name>
    <dbReference type="NCBI Taxonomy" id="390850"/>
    <lineage>
        <taxon>Eukaryota</taxon>
        <taxon>Metazoa</taxon>
        <taxon>Ecdysozoa</taxon>
        <taxon>Nematoda</taxon>
        <taxon>Chromadorea</taxon>
        <taxon>Rhabditida</taxon>
        <taxon>Tylenchina</taxon>
        <taxon>Tylenchomorpha</taxon>
        <taxon>Tylenchoidea</taxon>
        <taxon>Meloidogynidae</taxon>
        <taxon>Meloidogyninae</taxon>
        <taxon>Meloidogyne</taxon>
    </lineage>
</organism>
<keyword evidence="1" id="KW-0175">Coiled coil</keyword>
<dbReference type="EMBL" id="CAJEWN010002235">
    <property type="protein sequence ID" value="CAD2202662.1"/>
    <property type="molecule type" value="Genomic_DNA"/>
</dbReference>
<protein>
    <recommendedName>
        <fullName evidence="2">PAZ domain-containing protein</fullName>
    </recommendedName>
</protein>
<gene>
    <name evidence="3" type="ORF">MENT_LOCUS56308</name>
</gene>
<evidence type="ECO:0000313" key="4">
    <source>
        <dbReference type="Proteomes" id="UP000580250"/>
    </source>
</evidence>
<sequence length="184" mass="21329">MVLVTEECANILCCTVKSLRCHLNHPENRNLVLKKLQDRKVETTYTDKNGMKKSFIIGGLSKEGANVIPAYGKLAKPFNISVTAHFYARHRIRLLNPYLHCIIEQFPNKKGSFQENRYYPLELLELVKEEEKEKISNFSENIKFTSDNMQTSKTSKTKSIIVADEEEENFDEDLLKPSYYCNGW</sequence>
<dbReference type="AlphaFoldDB" id="A0A6V7XTN7"/>
<comment type="caution">
    <text evidence="3">The sequence shown here is derived from an EMBL/GenBank/DDBJ whole genome shotgun (WGS) entry which is preliminary data.</text>
</comment>
<feature type="domain" description="PAZ" evidence="2">
    <location>
        <begin position="22"/>
        <end position="128"/>
    </location>
</feature>
<dbReference type="InterPro" id="IPR036085">
    <property type="entry name" value="PAZ_dom_sf"/>
</dbReference>
<dbReference type="OrthoDB" id="5788576at2759"/>
<evidence type="ECO:0000256" key="1">
    <source>
        <dbReference type="SAM" id="Coils"/>
    </source>
</evidence>
<dbReference type="GO" id="GO:0003723">
    <property type="term" value="F:RNA binding"/>
    <property type="evidence" value="ECO:0007669"/>
    <property type="project" value="InterPro"/>
</dbReference>
<dbReference type="Proteomes" id="UP000580250">
    <property type="component" value="Unassembled WGS sequence"/>
</dbReference>
<evidence type="ECO:0000259" key="2">
    <source>
        <dbReference type="PROSITE" id="PS50821"/>
    </source>
</evidence>
<proteinExistence type="predicted"/>
<dbReference type="SUPFAM" id="SSF101690">
    <property type="entry name" value="PAZ domain"/>
    <property type="match status" value="1"/>
</dbReference>
<evidence type="ECO:0000313" key="3">
    <source>
        <dbReference type="EMBL" id="CAD2202662.1"/>
    </source>
</evidence>
<reference evidence="3 4" key="1">
    <citation type="submission" date="2020-08" db="EMBL/GenBank/DDBJ databases">
        <authorList>
            <person name="Koutsovoulos G."/>
            <person name="Danchin GJ E."/>
        </authorList>
    </citation>
    <scope>NUCLEOTIDE SEQUENCE [LARGE SCALE GENOMIC DNA]</scope>
</reference>
<dbReference type="Gene3D" id="2.170.260.10">
    <property type="entry name" value="paz domain"/>
    <property type="match status" value="1"/>
</dbReference>
<dbReference type="InterPro" id="IPR003100">
    <property type="entry name" value="PAZ_dom"/>
</dbReference>
<feature type="coiled-coil region" evidence="1">
    <location>
        <begin position="121"/>
        <end position="148"/>
    </location>
</feature>
<dbReference type="PROSITE" id="PS50821">
    <property type="entry name" value="PAZ"/>
    <property type="match status" value="1"/>
</dbReference>
<name>A0A6V7XTN7_MELEN</name>